<feature type="compositionally biased region" description="Basic residues" evidence="1">
    <location>
        <begin position="224"/>
        <end position="233"/>
    </location>
</feature>
<dbReference type="SMR" id="A0A0E3Y4V7"/>
<proteinExistence type="predicted"/>
<gene>
    <name evidence="2" type="ORF">HMPREF1994_00013</name>
</gene>
<accession>A0A0E3Y4V7</accession>
<name>A0A0E3Y4V7_9CAUD</name>
<evidence type="ECO:0000256" key="1">
    <source>
        <dbReference type="SAM" id="MobiDB-lite"/>
    </source>
</evidence>
<sequence>MAKLWKQVRLITIGEIVFDYEQLDIDFEVKCTDDNKSDIATIKLYNLSETTKQKLKENQDVSIDAGYRELHGVIFNGIVESITTSRDENDFITTIEATPNNRAYTNTIINRQFKAGIKASEVIKQIEKMCNFTMDIKELGKDTVYPNGKVFSGRLSNVIPILARDTGTISRFTNTSIEFKLPNKVYSSVIHLGGEQGLIRVDKKMDKAEIKKDEKKASKNSKSSSKKKSNNKTSGKVKQKFDIECLLIPLIKIGQLLEIESTTFKGKVVVKECDFSASGLETFSAMATVEVV</sequence>
<evidence type="ECO:0008006" key="3">
    <source>
        <dbReference type="Google" id="ProtNLM"/>
    </source>
</evidence>
<dbReference type="EMBL" id="KR131711">
    <property type="protein sequence ID" value="AKC57572.1"/>
    <property type="molecule type" value="Genomic_DNA"/>
</dbReference>
<organism evidence="2">
    <name type="scientific">Fusobacterium phage Funu2</name>
    <dbReference type="NCBI Taxonomy" id="1640978"/>
    <lineage>
        <taxon>Viruses</taxon>
        <taxon>Duplodnaviria</taxon>
        <taxon>Heunggongvirae</taxon>
        <taxon>Uroviricota</taxon>
        <taxon>Caudoviricetes</taxon>
    </lineage>
</organism>
<feature type="region of interest" description="Disordered" evidence="1">
    <location>
        <begin position="210"/>
        <end position="233"/>
    </location>
</feature>
<protein>
    <recommendedName>
        <fullName evidence="3">Tail protein</fullName>
    </recommendedName>
</protein>
<reference evidence="2" key="1">
    <citation type="submission" date="2015-04" db="EMBL/GenBank/DDBJ databases">
        <title>The Genome Sequence of Fusobacterium phage Funu2.</title>
        <authorList>
            <consortium name="The Broad Institute Genomics Platform"/>
            <person name="Earl A."/>
            <person name="Allen-Vercoe E."/>
            <person name="Daigneault M."/>
            <person name="Young S."/>
            <person name="Zeng Q."/>
            <person name="Gargeya S."/>
            <person name="Fitzgerald M."/>
            <person name="Abouelleil A."/>
            <person name="Alvarado L."/>
            <person name="Chapman S."/>
            <person name="Gainer-Dewar J."/>
            <person name="Goldberg J."/>
            <person name="Griggs A."/>
            <person name="Gujja S."/>
            <person name="Hansen M."/>
            <person name="Howarth C."/>
            <person name="Imamovic A."/>
            <person name="Ireland A."/>
            <person name="Larimer J."/>
            <person name="McCowan C."/>
            <person name="Murphy C."/>
            <person name="Pearson M."/>
            <person name="Poon T."/>
            <person name="Priest M."/>
            <person name="Roberts A."/>
            <person name="Saif S."/>
            <person name="Shea T."/>
            <person name="Sykes S."/>
            <person name="Wortman J."/>
            <person name="Nusbaum C."/>
            <person name="Birren B."/>
        </authorList>
    </citation>
    <scope>NUCLEOTIDE SEQUENCE</scope>
</reference>
<evidence type="ECO:0000313" key="2">
    <source>
        <dbReference type="EMBL" id="AKC57572.1"/>
    </source>
</evidence>